<dbReference type="GO" id="GO:0009253">
    <property type="term" value="P:peptidoglycan catabolic process"/>
    <property type="evidence" value="ECO:0007669"/>
    <property type="project" value="InterPro"/>
</dbReference>
<feature type="domain" description="MurNAc-LAA" evidence="3">
    <location>
        <begin position="220"/>
        <end position="338"/>
    </location>
</feature>
<keyword evidence="1 4" id="KW-0378">Hydrolase</keyword>
<dbReference type="CDD" id="cd02696">
    <property type="entry name" value="MurNAc-LAA"/>
    <property type="match status" value="1"/>
</dbReference>
<dbReference type="SMART" id="SM00646">
    <property type="entry name" value="Ami_3"/>
    <property type="match status" value="1"/>
</dbReference>
<evidence type="ECO:0000256" key="2">
    <source>
        <dbReference type="SAM" id="MobiDB-lite"/>
    </source>
</evidence>
<keyword evidence="5" id="KW-1185">Reference proteome</keyword>
<dbReference type="PANTHER" id="PTHR30404">
    <property type="entry name" value="N-ACETYLMURAMOYL-L-ALANINE AMIDASE"/>
    <property type="match status" value="1"/>
</dbReference>
<feature type="compositionally biased region" description="Basic and acidic residues" evidence="2">
    <location>
        <begin position="16"/>
        <end position="112"/>
    </location>
</feature>
<dbReference type="InterPro" id="IPR050695">
    <property type="entry name" value="N-acetylmuramoyl_amidase_3"/>
</dbReference>
<reference evidence="4" key="1">
    <citation type="journal article" date="2021" name="mSystems">
        <title>Bacteria and Archaea Synergistically Convert Glycine Betaine to Biogenic Methane in the Formosa Cold Seep of the South China Sea.</title>
        <authorList>
            <person name="Li L."/>
            <person name="Zhang W."/>
            <person name="Zhang S."/>
            <person name="Song L."/>
            <person name="Sun Q."/>
            <person name="Zhang H."/>
            <person name="Xiang H."/>
            <person name="Dong X."/>
        </authorList>
    </citation>
    <scope>NUCLEOTIDE SEQUENCE</scope>
    <source>
        <strain evidence="4">ZWT</strain>
    </source>
</reference>
<feature type="region of interest" description="Disordered" evidence="2">
    <location>
        <begin position="1"/>
        <end position="123"/>
    </location>
</feature>
<dbReference type="SUPFAM" id="SSF53187">
    <property type="entry name" value="Zn-dependent exopeptidases"/>
    <property type="match status" value="1"/>
</dbReference>
<evidence type="ECO:0000313" key="5">
    <source>
        <dbReference type="Proteomes" id="UP001056429"/>
    </source>
</evidence>
<proteinExistence type="predicted"/>
<dbReference type="AlphaFoldDB" id="A0A9J6P7T9"/>
<organism evidence="4 5">
    <name type="scientific">Oceanirhabdus seepicola</name>
    <dbReference type="NCBI Taxonomy" id="2828781"/>
    <lineage>
        <taxon>Bacteria</taxon>
        <taxon>Bacillati</taxon>
        <taxon>Bacillota</taxon>
        <taxon>Clostridia</taxon>
        <taxon>Eubacteriales</taxon>
        <taxon>Clostridiaceae</taxon>
        <taxon>Oceanirhabdus</taxon>
    </lineage>
</organism>
<dbReference type="Pfam" id="PF01520">
    <property type="entry name" value="Amidase_3"/>
    <property type="match status" value="1"/>
</dbReference>
<dbReference type="EC" id="3.5.1.28" evidence="4"/>
<accession>A0A9J6P7T9</accession>
<gene>
    <name evidence="4" type="ORF">KDK92_19925</name>
</gene>
<dbReference type="GO" id="GO:0008745">
    <property type="term" value="F:N-acetylmuramoyl-L-alanine amidase activity"/>
    <property type="evidence" value="ECO:0007669"/>
    <property type="project" value="UniProtKB-EC"/>
</dbReference>
<dbReference type="EMBL" id="JAGSOJ010000004">
    <property type="protein sequence ID" value="MCM1992017.1"/>
    <property type="molecule type" value="Genomic_DNA"/>
</dbReference>
<evidence type="ECO:0000256" key="1">
    <source>
        <dbReference type="ARBA" id="ARBA00022801"/>
    </source>
</evidence>
<comment type="caution">
    <text evidence="4">The sequence shown here is derived from an EMBL/GenBank/DDBJ whole genome shotgun (WGS) entry which is preliminary data.</text>
</comment>
<feature type="region of interest" description="Disordered" evidence="2">
    <location>
        <begin position="345"/>
        <end position="382"/>
    </location>
</feature>
<evidence type="ECO:0000259" key="3">
    <source>
        <dbReference type="SMART" id="SM00646"/>
    </source>
</evidence>
<dbReference type="Gene3D" id="3.40.630.40">
    <property type="entry name" value="Zn-dependent exopeptidases"/>
    <property type="match status" value="1"/>
</dbReference>
<dbReference type="GO" id="GO:0030288">
    <property type="term" value="C:outer membrane-bounded periplasmic space"/>
    <property type="evidence" value="ECO:0007669"/>
    <property type="project" value="TreeGrafter"/>
</dbReference>
<name>A0A9J6P7T9_9CLOT</name>
<feature type="compositionally biased region" description="Acidic residues" evidence="2">
    <location>
        <begin position="365"/>
        <end position="382"/>
    </location>
</feature>
<sequence>MTLGNGNNKVVAGEKTIQEETNKEEISKETQNKDNAENKKENVVNSKNDDKKSNNADDKDKEEQDQSKKEEANEDIKEDSKTEDTIEGEKEVSKETLKNETKNDENKIEETIKTSSGKSNVDEAYPNVKKVTYDPSNNVIVIDPGHGNRSNLEKEPNAPGSSDMKIKDGGGATGQFSKVPEYIIAMDVSMILKEKLEDLGYKVVMTKTTHQESPGNVERAEIGNNVGAALEIRMHADSAGTPKAYGASMLIPDLTKHTAPIYDESKRCGKILIDAMVKEAGMYNRGLKPRTDITGFNWSKVPVVLVEMGFLSNENEDRLLNTKEYQEKIATGLARGIVEALPIQTSETINNEDSNSSDNDHNSEESELTEQTEEIESIEENN</sequence>
<feature type="region of interest" description="Disordered" evidence="2">
    <location>
        <begin position="143"/>
        <end position="172"/>
    </location>
</feature>
<dbReference type="Proteomes" id="UP001056429">
    <property type="component" value="Unassembled WGS sequence"/>
</dbReference>
<protein>
    <submittedName>
        <fullName evidence="4">N-acetylmuramoyl-L-alanine amidase</fullName>
        <ecNumber evidence="4">3.5.1.28</ecNumber>
    </submittedName>
</protein>
<dbReference type="InterPro" id="IPR002508">
    <property type="entry name" value="MurNAc-LAA_cat"/>
</dbReference>
<evidence type="ECO:0000313" key="4">
    <source>
        <dbReference type="EMBL" id="MCM1992017.1"/>
    </source>
</evidence>
<dbReference type="PANTHER" id="PTHR30404:SF0">
    <property type="entry name" value="N-ACETYLMURAMOYL-L-ALANINE AMIDASE AMIC"/>
    <property type="match status" value="1"/>
</dbReference>
<reference evidence="4" key="2">
    <citation type="submission" date="2021-04" db="EMBL/GenBank/DDBJ databases">
        <authorList>
            <person name="Dong X."/>
        </authorList>
    </citation>
    <scope>NUCLEOTIDE SEQUENCE</scope>
    <source>
        <strain evidence="4">ZWT</strain>
    </source>
</reference>